<organism evidence="9 10">
    <name type="scientific">Tegillarca granosa</name>
    <name type="common">Malaysian cockle</name>
    <name type="synonym">Anadara granosa</name>
    <dbReference type="NCBI Taxonomy" id="220873"/>
    <lineage>
        <taxon>Eukaryota</taxon>
        <taxon>Metazoa</taxon>
        <taxon>Spiralia</taxon>
        <taxon>Lophotrochozoa</taxon>
        <taxon>Mollusca</taxon>
        <taxon>Bivalvia</taxon>
        <taxon>Autobranchia</taxon>
        <taxon>Pteriomorphia</taxon>
        <taxon>Arcoida</taxon>
        <taxon>Arcoidea</taxon>
        <taxon>Arcidae</taxon>
        <taxon>Tegillarca</taxon>
    </lineage>
</organism>
<dbReference type="EMBL" id="JARBDR010000337">
    <property type="protein sequence ID" value="KAJ8314935.1"/>
    <property type="molecule type" value="Genomic_DNA"/>
</dbReference>
<evidence type="ECO:0000313" key="9">
    <source>
        <dbReference type="EMBL" id="KAJ8314935.1"/>
    </source>
</evidence>
<keyword evidence="6" id="KW-1133">Transmembrane helix</keyword>
<evidence type="ECO:0000256" key="7">
    <source>
        <dbReference type="ARBA" id="ARBA00023034"/>
    </source>
</evidence>
<proteinExistence type="inferred from homology"/>
<name>A0ABQ9FF89_TEGGR</name>
<keyword evidence="5" id="KW-0735">Signal-anchor</keyword>
<keyword evidence="4" id="KW-0378">Hydrolase</keyword>
<evidence type="ECO:0000313" key="10">
    <source>
        <dbReference type="Proteomes" id="UP001217089"/>
    </source>
</evidence>
<keyword evidence="7" id="KW-0333">Golgi apparatus</keyword>
<dbReference type="Proteomes" id="UP001217089">
    <property type="component" value="Unassembled WGS sequence"/>
</dbReference>
<protein>
    <recommendedName>
        <fullName evidence="11">Glycoprotein endo-alpha-1,2-mannosidase</fullName>
    </recommendedName>
</protein>
<evidence type="ECO:0008006" key="11">
    <source>
        <dbReference type="Google" id="ProtNLM"/>
    </source>
</evidence>
<dbReference type="PANTHER" id="PTHR13572">
    <property type="entry name" value="ENDO-ALPHA-1,2-MANNOSIDASE"/>
    <property type="match status" value="1"/>
</dbReference>
<evidence type="ECO:0000256" key="4">
    <source>
        <dbReference type="ARBA" id="ARBA00022801"/>
    </source>
</evidence>
<accession>A0ABQ9FF89</accession>
<comment type="similarity">
    <text evidence="2">Belongs to the glycosyl hydrolase 99 family.</text>
</comment>
<dbReference type="PANTHER" id="PTHR13572:SF4">
    <property type="entry name" value="RE57134P"/>
    <property type="match status" value="1"/>
</dbReference>
<evidence type="ECO:0000256" key="5">
    <source>
        <dbReference type="ARBA" id="ARBA00022968"/>
    </source>
</evidence>
<evidence type="ECO:0000256" key="3">
    <source>
        <dbReference type="ARBA" id="ARBA00022692"/>
    </source>
</evidence>
<keyword evidence="3" id="KW-0812">Transmembrane</keyword>
<comment type="caution">
    <text evidence="9">The sequence shown here is derived from an EMBL/GenBank/DDBJ whole genome shotgun (WGS) entry which is preliminary data.</text>
</comment>
<dbReference type="Gene3D" id="3.20.20.80">
    <property type="entry name" value="Glycosidases"/>
    <property type="match status" value="1"/>
</dbReference>
<keyword evidence="8" id="KW-0472">Membrane</keyword>
<comment type="subcellular location">
    <subcellularLocation>
        <location evidence="1">Golgi apparatus membrane</location>
        <topology evidence="1">Single-pass type II membrane protein</topology>
    </subcellularLocation>
</comment>
<evidence type="ECO:0000256" key="6">
    <source>
        <dbReference type="ARBA" id="ARBA00022989"/>
    </source>
</evidence>
<dbReference type="Pfam" id="PF16317">
    <property type="entry name" value="Glyco_hydro_99"/>
    <property type="match status" value="1"/>
</dbReference>
<evidence type="ECO:0000256" key="1">
    <source>
        <dbReference type="ARBA" id="ARBA00004323"/>
    </source>
</evidence>
<evidence type="ECO:0000256" key="8">
    <source>
        <dbReference type="ARBA" id="ARBA00023136"/>
    </source>
</evidence>
<reference evidence="9 10" key="1">
    <citation type="submission" date="2022-12" db="EMBL/GenBank/DDBJ databases">
        <title>Chromosome-level genome of Tegillarca granosa.</title>
        <authorList>
            <person name="Kim J."/>
        </authorList>
    </citation>
    <scope>NUCLEOTIDE SEQUENCE [LARGE SCALE GENOMIC DNA]</scope>
    <source>
        <strain evidence="9">Teg-2019</strain>
        <tissue evidence="9">Adductor muscle</tissue>
    </source>
</reference>
<evidence type="ECO:0000256" key="2">
    <source>
        <dbReference type="ARBA" id="ARBA00009559"/>
    </source>
</evidence>
<dbReference type="InterPro" id="IPR026071">
    <property type="entry name" value="Glyco_Hydrolase_99"/>
</dbReference>
<gene>
    <name evidence="9" type="ORF">KUTeg_007085</name>
</gene>
<keyword evidence="10" id="KW-1185">Reference proteome</keyword>
<dbReference type="CDD" id="cd11574">
    <property type="entry name" value="GH99"/>
    <property type="match status" value="1"/>
</dbReference>
<sequence length="520" mass="60612">MQRETLHFDEHFITVVDGELILPNNNDVMQIAISKTENVEEDDRGDLPEVIDSRNIPVADNINMDIPDLNEEKQVLKDWSFNLNLRGNMFRDNLLNEISDLPEDLSDTNEIPTNYKVHVFYYPWYGNLKFNGEYVHWNHPFIPHWKENEALNWPQGQHEPPDDIGSNFYPELGPYSSNDPETIKKHMEQISSTGAGVVVVSWYPPNESDDHGKDPDKVIPTILDIADQFSLKVTLHIEPFKGRNHKTLRENLKYILDSYGKHPAFYKCYHADKEKHLPMFYIYDSYLTEHYQWSKIFTPQGNLTVRHTDLDAIFIGLVVENHHISELYKGGFDGVYTYFATDGFSFGSSWKNWPYISQTAKSRHMFFIPSVGPGYIDTNVRPWNVLNTRSRQGGRYYLQSISAALSNNPDYISVTSFNEWHEGTQIEPAVPMKHDNLIYLDYGSRGPKFYLKMTKYLVKKFSEIQPIIKMHLLNWTKTLAHRKKSTLEKYSFTENPSTLQSRPGMTRDDKHLKFLDLLKK</sequence>